<accession>A0ABV9F8R4</accession>
<reference evidence="4" key="1">
    <citation type="journal article" date="2019" name="Int. J. Syst. Evol. Microbiol.">
        <title>The Global Catalogue of Microorganisms (GCM) 10K type strain sequencing project: providing services to taxonomists for standard genome sequencing and annotation.</title>
        <authorList>
            <consortium name="The Broad Institute Genomics Platform"/>
            <consortium name="The Broad Institute Genome Sequencing Center for Infectious Disease"/>
            <person name="Wu L."/>
            <person name="Ma J."/>
        </authorList>
    </citation>
    <scope>NUCLEOTIDE SEQUENCE [LARGE SCALE GENOMIC DNA]</scope>
    <source>
        <strain evidence="4">CCUG 49571</strain>
    </source>
</reference>
<keyword evidence="1" id="KW-0812">Transmembrane</keyword>
<protein>
    <submittedName>
        <fullName evidence="3">DUF418 domain-containing protein</fullName>
    </submittedName>
</protein>
<dbReference type="InterPro" id="IPR007349">
    <property type="entry name" value="DUF418"/>
</dbReference>
<dbReference type="Proteomes" id="UP001596028">
    <property type="component" value="Unassembled WGS sequence"/>
</dbReference>
<keyword evidence="1" id="KW-1133">Transmembrane helix</keyword>
<dbReference type="InterPro" id="IPR052529">
    <property type="entry name" value="Bact_Transport_Assoc"/>
</dbReference>
<sequence length="395" mass="45318">MRFAQLDWIRGLALLGIAIANMPLYSSPYLYMNMLDAEWWAATGDRIAKLLIYIFVDYKFISMFSFLFGAGFIIFLQRAEQKGRRGTALYLRRLFVLLLIGLLHGYFIWFGDILLVYAMLGFALLAFYRRKPNTLLYWSLGLLLIPAAWIALHTFAPGIVRWGLPEGPSTVDALRLIRDANEIYSSGTLEEMFRQRLLDLSHVQNSSLLTIPLTFAMFLLGAYAWRKGWLRNPDLHAVAIRKIGLWSGCIGLLFLAFQVWLHHTVDAGQSGFNNAHWAGILIAGPAVSVFYMASLLLLSRRRFWRLLLAPLQDAGRMALTNYLLQSVVCTFLFYSYGLGWYGQVAPSYGIALSLLLFAAQVWGSRLWLRRYRFGPVEWLWRSLTYGKRQPMKHQT</sequence>
<comment type="caution">
    <text evidence="3">The sequence shown here is derived from an EMBL/GenBank/DDBJ whole genome shotgun (WGS) entry which is preliminary data.</text>
</comment>
<keyword evidence="1" id="KW-0472">Membrane</keyword>
<feature type="transmembrane region" description="Helical" evidence="1">
    <location>
        <begin position="348"/>
        <end position="368"/>
    </location>
</feature>
<feature type="transmembrane region" description="Helical" evidence="1">
    <location>
        <begin position="135"/>
        <end position="156"/>
    </location>
</feature>
<dbReference type="RefSeq" id="WP_378092067.1">
    <property type="nucleotide sequence ID" value="NZ_JBHSEP010000001.1"/>
</dbReference>
<evidence type="ECO:0000259" key="2">
    <source>
        <dbReference type="Pfam" id="PF04235"/>
    </source>
</evidence>
<evidence type="ECO:0000313" key="3">
    <source>
        <dbReference type="EMBL" id="MFC4597202.1"/>
    </source>
</evidence>
<feature type="transmembrane region" description="Helical" evidence="1">
    <location>
        <begin position="88"/>
        <end position="107"/>
    </location>
</feature>
<gene>
    <name evidence="3" type="ORF">ACFO3S_03025</name>
</gene>
<evidence type="ECO:0000313" key="4">
    <source>
        <dbReference type="Proteomes" id="UP001596028"/>
    </source>
</evidence>
<organism evidence="3 4">
    <name type="scientific">Cohnella hongkongensis</name>
    <dbReference type="NCBI Taxonomy" id="178337"/>
    <lineage>
        <taxon>Bacteria</taxon>
        <taxon>Bacillati</taxon>
        <taxon>Bacillota</taxon>
        <taxon>Bacilli</taxon>
        <taxon>Bacillales</taxon>
        <taxon>Paenibacillaceae</taxon>
        <taxon>Cohnella</taxon>
    </lineage>
</organism>
<dbReference type="EMBL" id="JBHSEP010000001">
    <property type="protein sequence ID" value="MFC4597202.1"/>
    <property type="molecule type" value="Genomic_DNA"/>
</dbReference>
<keyword evidence="4" id="KW-1185">Reference proteome</keyword>
<feature type="transmembrane region" description="Helical" evidence="1">
    <location>
        <begin position="319"/>
        <end position="336"/>
    </location>
</feature>
<feature type="transmembrane region" description="Helical" evidence="1">
    <location>
        <begin position="12"/>
        <end position="31"/>
    </location>
</feature>
<evidence type="ECO:0000256" key="1">
    <source>
        <dbReference type="SAM" id="Phobius"/>
    </source>
</evidence>
<feature type="transmembrane region" description="Helical" evidence="1">
    <location>
        <begin position="51"/>
        <end position="76"/>
    </location>
</feature>
<dbReference type="PANTHER" id="PTHR30590">
    <property type="entry name" value="INNER MEMBRANE PROTEIN"/>
    <property type="match status" value="1"/>
</dbReference>
<dbReference type="Pfam" id="PF04235">
    <property type="entry name" value="DUF418"/>
    <property type="match status" value="1"/>
</dbReference>
<proteinExistence type="predicted"/>
<feature type="transmembrane region" description="Helical" evidence="1">
    <location>
        <begin position="245"/>
        <end position="263"/>
    </location>
</feature>
<feature type="transmembrane region" description="Helical" evidence="1">
    <location>
        <begin position="113"/>
        <end position="128"/>
    </location>
</feature>
<feature type="transmembrane region" description="Helical" evidence="1">
    <location>
        <begin position="275"/>
        <end position="298"/>
    </location>
</feature>
<name>A0ABV9F8R4_9BACL</name>
<dbReference type="PANTHER" id="PTHR30590:SF2">
    <property type="entry name" value="INNER MEMBRANE PROTEIN"/>
    <property type="match status" value="1"/>
</dbReference>
<feature type="domain" description="DUF418" evidence="2">
    <location>
        <begin position="224"/>
        <end position="387"/>
    </location>
</feature>
<feature type="transmembrane region" description="Helical" evidence="1">
    <location>
        <begin position="206"/>
        <end position="225"/>
    </location>
</feature>